<evidence type="ECO:0000256" key="2">
    <source>
        <dbReference type="ARBA" id="ARBA00022857"/>
    </source>
</evidence>
<keyword evidence="2" id="KW-0521">NADP</keyword>
<keyword evidence="3" id="KW-0560">Oxidoreductase</keyword>
<dbReference type="SUPFAM" id="SSF51735">
    <property type="entry name" value="NAD(P)-binding Rossmann-fold domains"/>
    <property type="match status" value="1"/>
</dbReference>
<name>A0A5E7CFW8_PSEFL</name>
<dbReference type="InterPro" id="IPR002347">
    <property type="entry name" value="SDR_fam"/>
</dbReference>
<dbReference type="InterPro" id="IPR036291">
    <property type="entry name" value="NAD(P)-bd_dom_sf"/>
</dbReference>
<dbReference type="Proteomes" id="UP000409037">
    <property type="component" value="Unassembled WGS sequence"/>
</dbReference>
<gene>
    <name evidence="4" type="ORF">PS833_02871</name>
</gene>
<dbReference type="GO" id="GO:0016491">
    <property type="term" value="F:oxidoreductase activity"/>
    <property type="evidence" value="ECO:0007669"/>
    <property type="project" value="UniProtKB-KW"/>
</dbReference>
<proteinExistence type="inferred from homology"/>
<protein>
    <submittedName>
        <fullName evidence="4">Uncharacterized protein</fullName>
    </submittedName>
</protein>
<sequence length="62" mass="6660">MVAAELGESSLDILVNNAGLLEQSPIDTYTEAMWNNALDLNLKAAFFLAQALLPNLRKAGTP</sequence>
<dbReference type="EMBL" id="CABVHU010000006">
    <property type="protein sequence ID" value="VVO03743.1"/>
    <property type="molecule type" value="Genomic_DNA"/>
</dbReference>
<organism evidence="4 5">
    <name type="scientific">Pseudomonas fluorescens</name>
    <dbReference type="NCBI Taxonomy" id="294"/>
    <lineage>
        <taxon>Bacteria</taxon>
        <taxon>Pseudomonadati</taxon>
        <taxon>Pseudomonadota</taxon>
        <taxon>Gammaproteobacteria</taxon>
        <taxon>Pseudomonadales</taxon>
        <taxon>Pseudomonadaceae</taxon>
        <taxon>Pseudomonas</taxon>
    </lineage>
</organism>
<accession>A0A5E7CFW8</accession>
<evidence type="ECO:0000313" key="4">
    <source>
        <dbReference type="EMBL" id="VVO03743.1"/>
    </source>
</evidence>
<evidence type="ECO:0000256" key="3">
    <source>
        <dbReference type="ARBA" id="ARBA00023002"/>
    </source>
</evidence>
<comment type="similarity">
    <text evidence="1">Belongs to the short-chain dehydrogenases/reductases (SDR) family.</text>
</comment>
<dbReference type="AlphaFoldDB" id="A0A5E7CFW8"/>
<evidence type="ECO:0000256" key="1">
    <source>
        <dbReference type="ARBA" id="ARBA00006484"/>
    </source>
</evidence>
<dbReference type="Pfam" id="PF00106">
    <property type="entry name" value="adh_short"/>
    <property type="match status" value="1"/>
</dbReference>
<dbReference type="PANTHER" id="PTHR43618:SF8">
    <property type="entry name" value="7ALPHA-HYDROXYSTEROID DEHYDROGENASE"/>
    <property type="match status" value="1"/>
</dbReference>
<evidence type="ECO:0000313" key="5">
    <source>
        <dbReference type="Proteomes" id="UP000409037"/>
    </source>
</evidence>
<dbReference type="Gene3D" id="3.40.50.720">
    <property type="entry name" value="NAD(P)-binding Rossmann-like Domain"/>
    <property type="match status" value="1"/>
</dbReference>
<dbReference type="PANTHER" id="PTHR43618">
    <property type="entry name" value="7-ALPHA-HYDROXYSTEROID DEHYDROGENASE"/>
    <property type="match status" value="1"/>
</dbReference>
<dbReference type="InterPro" id="IPR052178">
    <property type="entry name" value="Sec_Metab_Biosynth_SDR"/>
</dbReference>
<reference evidence="4 5" key="1">
    <citation type="submission" date="2019-09" db="EMBL/GenBank/DDBJ databases">
        <authorList>
            <person name="Chandra G."/>
            <person name="Truman W A."/>
        </authorList>
    </citation>
    <scope>NUCLEOTIDE SEQUENCE [LARGE SCALE GENOMIC DNA]</scope>
    <source>
        <strain evidence="4">PS833</strain>
    </source>
</reference>